<keyword evidence="7 10" id="KW-0443">Lipid metabolism</keyword>
<evidence type="ECO:0000256" key="9">
    <source>
        <dbReference type="ARBA" id="ARBA00049152"/>
    </source>
</evidence>
<keyword evidence="6 10" id="KW-0067">ATP-binding</keyword>
<keyword evidence="5 10" id="KW-0276">Fatty acid metabolism</keyword>
<dbReference type="EMBL" id="CP037920">
    <property type="protein sequence ID" value="QDT98270.1"/>
    <property type="molecule type" value="Genomic_DNA"/>
</dbReference>
<comment type="subunit">
    <text evidence="10">Acetyl-CoA carboxylase is a heterohexamer composed of biotin carboxyl carrier protein (AccB), biotin carboxylase (AccC) and two subunits each of ACCase subunit alpha (AccA) and ACCase subunit beta (AccD).</text>
</comment>
<dbReference type="HAMAP" id="MF_00823">
    <property type="entry name" value="AcetylCoA_CT_alpha"/>
    <property type="match status" value="1"/>
</dbReference>
<name>A0A517VZ65_9PLAN</name>
<dbReference type="AlphaFoldDB" id="A0A517VZ65"/>
<evidence type="ECO:0000256" key="4">
    <source>
        <dbReference type="ARBA" id="ARBA00022741"/>
    </source>
</evidence>
<dbReference type="NCBIfam" id="NF041504">
    <property type="entry name" value="AccA_sub"/>
    <property type="match status" value="1"/>
</dbReference>
<evidence type="ECO:0000256" key="6">
    <source>
        <dbReference type="ARBA" id="ARBA00022840"/>
    </source>
</evidence>
<dbReference type="PRINTS" id="PR01069">
    <property type="entry name" value="ACCCTRFRASEA"/>
</dbReference>
<keyword evidence="3 10" id="KW-0808">Transferase</keyword>
<protein>
    <recommendedName>
        <fullName evidence="10">Acetyl-coenzyme A carboxylase carboxyl transferase subunit alpha</fullName>
        <shortName evidence="10">ACCase subunit alpha</shortName>
        <shortName evidence="10">Acetyl-CoA carboxylase carboxyltransferase subunit alpha</shortName>
        <ecNumber evidence="10">2.1.3.15</ecNumber>
    </recommendedName>
</protein>
<sequence>MSVINQLPFERPIYDLEEQLKKIEQEPDPTPNTKDAIRNMRLEITRMKREIFANLDAWDTCKVARHPERPQTLDYLELVFDEFVELHGDRAMGDDRAILTGFAKLDGQKVMFVGQQKGRTLKERTECFYGCAHPEGYRKALSKMKMAEKFGIPIICLIDTPGAYPGIKAEEHGQAYNIAVNLREMSLLKTPIICVVIGEGGSGGALGIGIGDRIAVLQYAYYSVITAEGCAGILWKDVKFAKEAANALKFTSQNLLEMGVIDEVIPEPLGGAHRDHRQMATALKVSLAANLKELKELPSDQLVDLRYEKFRKIGMFNETGETE</sequence>
<accession>A0A517VZ65</accession>
<dbReference type="InterPro" id="IPR001095">
    <property type="entry name" value="Acetyl_CoA_COase_a_su"/>
</dbReference>
<evidence type="ECO:0000256" key="3">
    <source>
        <dbReference type="ARBA" id="ARBA00022679"/>
    </source>
</evidence>
<dbReference type="UniPathway" id="UPA00655">
    <property type="reaction ID" value="UER00711"/>
</dbReference>
<dbReference type="GO" id="GO:0003989">
    <property type="term" value="F:acetyl-CoA carboxylase activity"/>
    <property type="evidence" value="ECO:0007669"/>
    <property type="project" value="InterPro"/>
</dbReference>
<comment type="subcellular location">
    <subcellularLocation>
        <location evidence="10">Cytoplasm</location>
    </subcellularLocation>
</comment>
<dbReference type="PANTHER" id="PTHR42853">
    <property type="entry name" value="ACETYL-COENZYME A CARBOXYLASE CARBOXYL TRANSFERASE SUBUNIT ALPHA"/>
    <property type="match status" value="1"/>
</dbReference>
<evidence type="ECO:0000259" key="11">
    <source>
        <dbReference type="PROSITE" id="PS50989"/>
    </source>
</evidence>
<evidence type="ECO:0000256" key="8">
    <source>
        <dbReference type="ARBA" id="ARBA00023160"/>
    </source>
</evidence>
<dbReference type="KEGG" id="gaw:V144x_37560"/>
<dbReference type="GO" id="GO:2001295">
    <property type="term" value="P:malonyl-CoA biosynthetic process"/>
    <property type="evidence" value="ECO:0007669"/>
    <property type="project" value="UniProtKB-UniRule"/>
</dbReference>
<evidence type="ECO:0000256" key="2">
    <source>
        <dbReference type="ARBA" id="ARBA00022516"/>
    </source>
</evidence>
<proteinExistence type="inferred from homology"/>
<dbReference type="InterPro" id="IPR011763">
    <property type="entry name" value="COA_CT_C"/>
</dbReference>
<dbReference type="PROSITE" id="PS50989">
    <property type="entry name" value="COA_CT_CTER"/>
    <property type="match status" value="1"/>
</dbReference>
<evidence type="ECO:0000256" key="10">
    <source>
        <dbReference type="HAMAP-Rule" id="MF_00823"/>
    </source>
</evidence>
<dbReference type="PANTHER" id="PTHR42853:SF3">
    <property type="entry name" value="ACETYL-COENZYME A CARBOXYLASE CARBOXYL TRANSFERASE SUBUNIT ALPHA, CHLOROPLASTIC"/>
    <property type="match status" value="1"/>
</dbReference>
<evidence type="ECO:0000256" key="5">
    <source>
        <dbReference type="ARBA" id="ARBA00022832"/>
    </source>
</evidence>
<keyword evidence="12" id="KW-0436">Ligase</keyword>
<keyword evidence="8 10" id="KW-0275">Fatty acid biosynthesis</keyword>
<dbReference type="EC" id="2.1.3.15" evidence="10"/>
<dbReference type="RefSeq" id="WP_144986798.1">
    <property type="nucleotide sequence ID" value="NZ_CP037920.1"/>
</dbReference>
<dbReference type="Gene3D" id="3.90.226.10">
    <property type="entry name" value="2-enoyl-CoA Hydratase, Chain A, domain 1"/>
    <property type="match status" value="1"/>
</dbReference>
<evidence type="ECO:0000256" key="1">
    <source>
        <dbReference type="ARBA" id="ARBA00004956"/>
    </source>
</evidence>
<evidence type="ECO:0000313" key="13">
    <source>
        <dbReference type="Proteomes" id="UP000318704"/>
    </source>
</evidence>
<keyword evidence="2 10" id="KW-0444">Lipid biosynthesis</keyword>
<comment type="pathway">
    <text evidence="1 10">Lipid metabolism; malonyl-CoA biosynthesis; malonyl-CoA from acetyl-CoA: step 1/1.</text>
</comment>
<gene>
    <name evidence="10 12" type="primary">accA</name>
    <name evidence="12" type="ORF">V144x_37560</name>
</gene>
<dbReference type="NCBIfam" id="TIGR00513">
    <property type="entry name" value="accA"/>
    <property type="match status" value="1"/>
</dbReference>
<dbReference type="Pfam" id="PF03255">
    <property type="entry name" value="ACCA"/>
    <property type="match status" value="1"/>
</dbReference>
<reference evidence="12 13" key="1">
    <citation type="submission" date="2019-03" db="EMBL/GenBank/DDBJ databases">
        <title>Deep-cultivation of Planctomycetes and their phenomic and genomic characterization uncovers novel biology.</title>
        <authorList>
            <person name="Wiegand S."/>
            <person name="Jogler M."/>
            <person name="Boedeker C."/>
            <person name="Pinto D."/>
            <person name="Vollmers J."/>
            <person name="Rivas-Marin E."/>
            <person name="Kohn T."/>
            <person name="Peeters S.H."/>
            <person name="Heuer A."/>
            <person name="Rast P."/>
            <person name="Oberbeckmann S."/>
            <person name="Bunk B."/>
            <person name="Jeske O."/>
            <person name="Meyerdierks A."/>
            <person name="Storesund J.E."/>
            <person name="Kallscheuer N."/>
            <person name="Luecker S."/>
            <person name="Lage O.M."/>
            <person name="Pohl T."/>
            <person name="Merkel B.J."/>
            <person name="Hornburger P."/>
            <person name="Mueller R.-W."/>
            <person name="Bruemmer F."/>
            <person name="Labrenz M."/>
            <person name="Spormann A.M."/>
            <person name="Op den Camp H."/>
            <person name="Overmann J."/>
            <person name="Amann R."/>
            <person name="Jetten M.S.M."/>
            <person name="Mascher T."/>
            <person name="Medema M.H."/>
            <person name="Devos D.P."/>
            <person name="Kaster A.-K."/>
            <person name="Ovreas L."/>
            <person name="Rohde M."/>
            <person name="Galperin M.Y."/>
            <person name="Jogler C."/>
        </authorList>
    </citation>
    <scope>NUCLEOTIDE SEQUENCE [LARGE SCALE GENOMIC DNA]</scope>
    <source>
        <strain evidence="12 13">V144</strain>
    </source>
</reference>
<dbReference type="NCBIfam" id="NF004344">
    <property type="entry name" value="PRK05724.1"/>
    <property type="match status" value="1"/>
</dbReference>
<dbReference type="GO" id="GO:0005524">
    <property type="term" value="F:ATP binding"/>
    <property type="evidence" value="ECO:0007669"/>
    <property type="project" value="UniProtKB-KW"/>
</dbReference>
<keyword evidence="4 10" id="KW-0547">Nucleotide-binding</keyword>
<comment type="similarity">
    <text evidence="10">Belongs to the AccA family.</text>
</comment>
<evidence type="ECO:0000256" key="7">
    <source>
        <dbReference type="ARBA" id="ARBA00023098"/>
    </source>
</evidence>
<dbReference type="GO" id="GO:0009317">
    <property type="term" value="C:acetyl-CoA carboxylase complex"/>
    <property type="evidence" value="ECO:0007669"/>
    <property type="project" value="InterPro"/>
</dbReference>
<dbReference type="GO" id="GO:0016743">
    <property type="term" value="F:carboxyl- or carbamoyltransferase activity"/>
    <property type="evidence" value="ECO:0007669"/>
    <property type="project" value="UniProtKB-UniRule"/>
</dbReference>
<organism evidence="12 13">
    <name type="scientific">Gimesia aquarii</name>
    <dbReference type="NCBI Taxonomy" id="2527964"/>
    <lineage>
        <taxon>Bacteria</taxon>
        <taxon>Pseudomonadati</taxon>
        <taxon>Planctomycetota</taxon>
        <taxon>Planctomycetia</taxon>
        <taxon>Planctomycetales</taxon>
        <taxon>Planctomycetaceae</taxon>
        <taxon>Gimesia</taxon>
    </lineage>
</organism>
<dbReference type="SUPFAM" id="SSF52096">
    <property type="entry name" value="ClpP/crotonase"/>
    <property type="match status" value="1"/>
</dbReference>
<comment type="catalytic activity">
    <reaction evidence="9 10">
        <text>N(6)-carboxybiotinyl-L-lysyl-[protein] + acetyl-CoA = N(6)-biotinyl-L-lysyl-[protein] + malonyl-CoA</text>
        <dbReference type="Rhea" id="RHEA:54728"/>
        <dbReference type="Rhea" id="RHEA-COMP:10505"/>
        <dbReference type="Rhea" id="RHEA-COMP:10506"/>
        <dbReference type="ChEBI" id="CHEBI:57288"/>
        <dbReference type="ChEBI" id="CHEBI:57384"/>
        <dbReference type="ChEBI" id="CHEBI:83144"/>
        <dbReference type="ChEBI" id="CHEBI:83145"/>
        <dbReference type="EC" id="2.1.3.15"/>
    </reaction>
</comment>
<feature type="domain" description="CoA carboxyltransferase C-terminal" evidence="11">
    <location>
        <begin position="39"/>
        <end position="293"/>
    </location>
</feature>
<dbReference type="Proteomes" id="UP000318704">
    <property type="component" value="Chromosome"/>
</dbReference>
<comment type="function">
    <text evidence="10">Component of the acetyl coenzyme A carboxylase (ACC) complex. First, biotin carboxylase catalyzes the carboxylation of biotin on its carrier protein (BCCP) and then the CO(2) group is transferred by the carboxyltransferase to acetyl-CoA to form malonyl-CoA.</text>
</comment>
<evidence type="ECO:0000313" key="12">
    <source>
        <dbReference type="EMBL" id="QDT98270.1"/>
    </source>
</evidence>
<dbReference type="GO" id="GO:0006633">
    <property type="term" value="P:fatty acid biosynthetic process"/>
    <property type="evidence" value="ECO:0007669"/>
    <property type="project" value="UniProtKB-KW"/>
</dbReference>
<dbReference type="InterPro" id="IPR029045">
    <property type="entry name" value="ClpP/crotonase-like_dom_sf"/>
</dbReference>
<keyword evidence="10" id="KW-0963">Cytoplasm</keyword>